<feature type="region of interest" description="Disordered" evidence="1">
    <location>
        <begin position="1"/>
        <end position="112"/>
    </location>
</feature>
<dbReference type="EMBL" id="JBBMFD010000021">
    <property type="protein sequence ID" value="MEQ2441304.1"/>
    <property type="molecule type" value="Genomic_DNA"/>
</dbReference>
<name>A0ABV1E1X7_9FIRM</name>
<evidence type="ECO:0000313" key="3">
    <source>
        <dbReference type="Proteomes" id="UP001489509"/>
    </source>
</evidence>
<feature type="compositionally biased region" description="Basic and acidic residues" evidence="1">
    <location>
        <begin position="1"/>
        <end position="37"/>
    </location>
</feature>
<keyword evidence="3" id="KW-1185">Reference proteome</keyword>
<feature type="compositionally biased region" description="Polar residues" evidence="1">
    <location>
        <begin position="94"/>
        <end position="110"/>
    </location>
</feature>
<gene>
    <name evidence="2" type="ORF">WMO26_10745</name>
</gene>
<dbReference type="Proteomes" id="UP001489509">
    <property type="component" value="Unassembled WGS sequence"/>
</dbReference>
<accession>A0ABV1E1X7</accession>
<protein>
    <submittedName>
        <fullName evidence="2">Uncharacterized protein</fullName>
    </submittedName>
</protein>
<reference evidence="2 3" key="1">
    <citation type="submission" date="2024-03" db="EMBL/GenBank/DDBJ databases">
        <title>Human intestinal bacterial collection.</title>
        <authorList>
            <person name="Pauvert C."/>
            <person name="Hitch T.C.A."/>
            <person name="Clavel T."/>
        </authorList>
    </citation>
    <scope>NUCLEOTIDE SEQUENCE [LARGE SCALE GENOMIC DNA]</scope>
    <source>
        <strain evidence="2 3">CLA-JM-H44</strain>
    </source>
</reference>
<comment type="caution">
    <text evidence="2">The sequence shown here is derived from an EMBL/GenBank/DDBJ whole genome shotgun (WGS) entry which is preliminary data.</text>
</comment>
<proteinExistence type="predicted"/>
<evidence type="ECO:0000313" key="2">
    <source>
        <dbReference type="EMBL" id="MEQ2441304.1"/>
    </source>
</evidence>
<organism evidence="2 3">
    <name type="scientific">Solibaculum intestinale</name>
    <dbReference type="NCBI Taxonomy" id="3133165"/>
    <lineage>
        <taxon>Bacteria</taxon>
        <taxon>Bacillati</taxon>
        <taxon>Bacillota</taxon>
        <taxon>Clostridia</taxon>
        <taxon>Eubacteriales</taxon>
        <taxon>Oscillospiraceae</taxon>
        <taxon>Solibaculum</taxon>
    </lineage>
</organism>
<dbReference type="RefSeq" id="WP_349220325.1">
    <property type="nucleotide sequence ID" value="NZ_JBBMFD010000021.1"/>
</dbReference>
<evidence type="ECO:0000256" key="1">
    <source>
        <dbReference type="SAM" id="MobiDB-lite"/>
    </source>
</evidence>
<sequence length="156" mass="17356">MSPMESREEMLRMQQDAVRRVREMQERARRTLEKGQEHVVGPGPAPPSQREESHSPGPPENGRRGPTRYSIPQPLKHAQQHHAPKEKPHPRPFPQSSSRRGGTPAHQNGVTPLDIGGILKGLGMDGDRLLLLGMVLLLMSEGADRMLILAVVYTML</sequence>